<name>A0A0H2R5D2_9AGAM</name>
<keyword evidence="4" id="KW-1185">Reference proteome</keyword>
<gene>
    <name evidence="3" type="ORF">SCHPADRAFT_896834</name>
</gene>
<keyword evidence="1" id="KW-0175">Coiled coil</keyword>
<evidence type="ECO:0000256" key="1">
    <source>
        <dbReference type="SAM" id="Coils"/>
    </source>
</evidence>
<evidence type="ECO:0000256" key="2">
    <source>
        <dbReference type="SAM" id="MobiDB-lite"/>
    </source>
</evidence>
<accession>A0A0H2R5D2</accession>
<dbReference type="EMBL" id="KQ086460">
    <property type="protein sequence ID" value="KLO04688.1"/>
    <property type="molecule type" value="Genomic_DNA"/>
</dbReference>
<evidence type="ECO:0000313" key="3">
    <source>
        <dbReference type="EMBL" id="KLO04688.1"/>
    </source>
</evidence>
<feature type="region of interest" description="Disordered" evidence="2">
    <location>
        <begin position="373"/>
        <end position="392"/>
    </location>
</feature>
<feature type="coiled-coil region" evidence="1">
    <location>
        <begin position="59"/>
        <end position="86"/>
    </location>
</feature>
<dbReference type="InParanoid" id="A0A0H2R5D2"/>
<sequence>MALVPGGKQKIRFVPGGEISRMNARFDNMQLHSTSGEVGSLDRRLTAQESSNAELKSIIERQGTELREAVKKLDIAEKKGKALEKVVKFMHGQMELLKDAASGLSAANVAIAVEAQLDGGRFLLVHGLMTVFPQFFPMDLRERWDVDKIRWNQFINAFTGFFNSHFTNGEQTRSFLTTTYANYRELVPDRGDPFEQVIWPSQLGDYDLLEPDVVQEPDEQWASDEFWITRLKYIAPSMIWAYNELKRTMLRDYDDAAVHMNLANTYRNLINNITGEDTPLPFPGRISRVDISGSCRNGSAYTFRTKHNWRDFVRPDEMEIEGTPSFVSLSRAMSVDRTSHTASTTVPRVEPHEAESSASGKVVAMDTDIGREDGESKRAALSTEAKRTSPKLVDQRHLESFEGLGAQFSNAGDNDTPVDNNGGPNEIDARLESYIKSMQDNIADVDKILMHMDFIRSNFLIVSKCLTVLLDRDLLDCAILGSSYARKLAQYRINKQNDYLKRISESKGNSDIFKHGLPPPSPPLEAFEHKDEHAKLDHVLNASDDLMMNTRYIVEQTVDDYVENEIRTHMTNDLRVLMEYFEQLSPLSPRIAQARLPGGSNV</sequence>
<feature type="region of interest" description="Disordered" evidence="2">
    <location>
        <begin position="339"/>
        <end position="360"/>
    </location>
</feature>
<evidence type="ECO:0000313" key="4">
    <source>
        <dbReference type="Proteomes" id="UP000053477"/>
    </source>
</evidence>
<dbReference type="Proteomes" id="UP000053477">
    <property type="component" value="Unassembled WGS sequence"/>
</dbReference>
<dbReference type="AlphaFoldDB" id="A0A0H2R5D2"/>
<organism evidence="3 4">
    <name type="scientific">Schizopora paradoxa</name>
    <dbReference type="NCBI Taxonomy" id="27342"/>
    <lineage>
        <taxon>Eukaryota</taxon>
        <taxon>Fungi</taxon>
        <taxon>Dikarya</taxon>
        <taxon>Basidiomycota</taxon>
        <taxon>Agaricomycotina</taxon>
        <taxon>Agaricomycetes</taxon>
        <taxon>Hymenochaetales</taxon>
        <taxon>Schizoporaceae</taxon>
        <taxon>Schizopora</taxon>
    </lineage>
</organism>
<proteinExistence type="predicted"/>
<reference evidence="3 4" key="1">
    <citation type="submission" date="2015-04" db="EMBL/GenBank/DDBJ databases">
        <title>Complete genome sequence of Schizopora paradoxa KUC8140, a cosmopolitan wood degrader in East Asia.</title>
        <authorList>
            <consortium name="DOE Joint Genome Institute"/>
            <person name="Min B."/>
            <person name="Park H."/>
            <person name="Jang Y."/>
            <person name="Kim J.-J."/>
            <person name="Kim K.H."/>
            <person name="Pangilinan J."/>
            <person name="Lipzen A."/>
            <person name="Riley R."/>
            <person name="Grigoriev I.V."/>
            <person name="Spatafora J.W."/>
            <person name="Choi I.-G."/>
        </authorList>
    </citation>
    <scope>NUCLEOTIDE SEQUENCE [LARGE SCALE GENOMIC DNA]</scope>
    <source>
        <strain evidence="3 4">KUC8140</strain>
    </source>
</reference>
<protein>
    <submittedName>
        <fullName evidence="3">Uncharacterized protein</fullName>
    </submittedName>
</protein>